<sequence length="152" mass="16606">MENQHQNLFDLQVDQEVSGYLAETAKWAKFLAIVGFVMTGLMVILSFFAGAIMTFYASAMGGGGMPMMGGGFLTVIYLLLALLIFFPYLYLYNFASKMQAALRSSSQEELTKSFANLKSCFKFVGILTLICLAFYALMFVFGLIAGLAGAMA</sequence>
<keyword evidence="3" id="KW-1185">Reference proteome</keyword>
<gene>
    <name evidence="2" type="ORF">CCY01nite_52090</name>
</gene>
<dbReference type="Proteomes" id="UP000321436">
    <property type="component" value="Unassembled WGS sequence"/>
</dbReference>
<keyword evidence="1" id="KW-0472">Membrane</keyword>
<protein>
    <recommendedName>
        <fullName evidence="4">DUF5362 domain-containing protein</fullName>
    </recommendedName>
</protein>
<dbReference type="RefSeq" id="WP_146867573.1">
    <property type="nucleotide sequence ID" value="NZ_BKAU01000010.1"/>
</dbReference>
<evidence type="ECO:0008006" key="4">
    <source>
        <dbReference type="Google" id="ProtNLM"/>
    </source>
</evidence>
<feature type="transmembrane region" description="Helical" evidence="1">
    <location>
        <begin position="69"/>
        <end position="90"/>
    </location>
</feature>
<feature type="transmembrane region" description="Helical" evidence="1">
    <location>
        <begin position="30"/>
        <end position="57"/>
    </location>
</feature>
<dbReference type="EMBL" id="BKAU01000010">
    <property type="protein sequence ID" value="GEP98949.1"/>
    <property type="molecule type" value="Genomic_DNA"/>
</dbReference>
<dbReference type="Pfam" id="PF17319">
    <property type="entry name" value="DUF5362"/>
    <property type="match status" value="1"/>
</dbReference>
<name>A0A512RTC9_9BACT</name>
<reference evidence="2 3" key="1">
    <citation type="submission" date="2019-07" db="EMBL/GenBank/DDBJ databases">
        <title>Whole genome shotgun sequence of Chitinophaga cymbidii NBRC 109752.</title>
        <authorList>
            <person name="Hosoyama A."/>
            <person name="Uohara A."/>
            <person name="Ohji S."/>
            <person name="Ichikawa N."/>
        </authorList>
    </citation>
    <scope>NUCLEOTIDE SEQUENCE [LARGE SCALE GENOMIC DNA]</scope>
    <source>
        <strain evidence="2 3">NBRC 109752</strain>
    </source>
</reference>
<comment type="caution">
    <text evidence="2">The sequence shown here is derived from an EMBL/GenBank/DDBJ whole genome shotgun (WGS) entry which is preliminary data.</text>
</comment>
<keyword evidence="1" id="KW-1133">Transmembrane helix</keyword>
<keyword evidence="1" id="KW-0812">Transmembrane</keyword>
<dbReference type="InterPro" id="IPR035287">
    <property type="entry name" value="DUF5362"/>
</dbReference>
<evidence type="ECO:0000256" key="1">
    <source>
        <dbReference type="SAM" id="Phobius"/>
    </source>
</evidence>
<dbReference type="AlphaFoldDB" id="A0A512RTC9"/>
<accession>A0A512RTC9</accession>
<feature type="transmembrane region" description="Helical" evidence="1">
    <location>
        <begin position="123"/>
        <end position="148"/>
    </location>
</feature>
<proteinExistence type="predicted"/>
<dbReference type="OrthoDB" id="1121797at2"/>
<evidence type="ECO:0000313" key="3">
    <source>
        <dbReference type="Proteomes" id="UP000321436"/>
    </source>
</evidence>
<organism evidence="2 3">
    <name type="scientific">Chitinophaga cymbidii</name>
    <dbReference type="NCBI Taxonomy" id="1096750"/>
    <lineage>
        <taxon>Bacteria</taxon>
        <taxon>Pseudomonadati</taxon>
        <taxon>Bacteroidota</taxon>
        <taxon>Chitinophagia</taxon>
        <taxon>Chitinophagales</taxon>
        <taxon>Chitinophagaceae</taxon>
        <taxon>Chitinophaga</taxon>
    </lineage>
</organism>
<evidence type="ECO:0000313" key="2">
    <source>
        <dbReference type="EMBL" id="GEP98949.1"/>
    </source>
</evidence>